<comment type="caution">
    <text evidence="1">The sequence shown here is derived from an EMBL/GenBank/DDBJ whole genome shotgun (WGS) entry which is preliminary data.</text>
</comment>
<accession>A0A9X2FCW7</accession>
<evidence type="ECO:0000313" key="2">
    <source>
        <dbReference type="Proteomes" id="UP001155241"/>
    </source>
</evidence>
<dbReference type="InterPro" id="IPR029044">
    <property type="entry name" value="Nucleotide-diphossugar_trans"/>
</dbReference>
<proteinExistence type="predicted"/>
<gene>
    <name evidence="1" type="ORF">NG895_06650</name>
</gene>
<name>A0A9X2FCW7_9BACT</name>
<evidence type="ECO:0000313" key="1">
    <source>
        <dbReference type="EMBL" id="MCO6043581.1"/>
    </source>
</evidence>
<keyword evidence="2" id="KW-1185">Reference proteome</keyword>
<dbReference type="RefSeq" id="WP_252851684.1">
    <property type="nucleotide sequence ID" value="NZ_JAMXLR010000024.1"/>
</dbReference>
<dbReference type="AlphaFoldDB" id="A0A9X2FCW7"/>
<dbReference type="Proteomes" id="UP001155241">
    <property type="component" value="Unassembled WGS sequence"/>
</dbReference>
<protein>
    <submittedName>
        <fullName evidence="1">DUF707 domain-containing protein</fullName>
    </submittedName>
</protein>
<dbReference type="SUPFAM" id="SSF53448">
    <property type="entry name" value="Nucleotide-diphospho-sugar transferases"/>
    <property type="match status" value="1"/>
</dbReference>
<reference evidence="1" key="1">
    <citation type="submission" date="2022-06" db="EMBL/GenBank/DDBJ databases">
        <title>Aeoliella straminimaris, a novel planctomycete from sediments.</title>
        <authorList>
            <person name="Vitorino I.R."/>
            <person name="Lage O.M."/>
        </authorList>
    </citation>
    <scope>NUCLEOTIDE SEQUENCE</scope>
    <source>
        <strain evidence="1">ICT_H6.2</strain>
    </source>
</reference>
<organism evidence="1 2">
    <name type="scientific">Aeoliella straminimaris</name>
    <dbReference type="NCBI Taxonomy" id="2954799"/>
    <lineage>
        <taxon>Bacteria</taxon>
        <taxon>Pseudomonadati</taxon>
        <taxon>Planctomycetota</taxon>
        <taxon>Planctomycetia</taxon>
        <taxon>Pirellulales</taxon>
        <taxon>Lacipirellulaceae</taxon>
        <taxon>Aeoliella</taxon>
    </lineage>
</organism>
<sequence length="264" mass="30309">MHSAAKNLVIGVVGDNSQHHTWLDGRSPGAYDVALVYYGNTPDTLAGQAEYFLARRGCKFPLIAEFIESHREAVSQYDYIWLPDDDIATSPKDLQRLFEIARQYRLMLAQPAIRSGDVTFRALQQAAEFRLRYSRYVEVMCPLMSQAALQATLPTFHQTASGWGIDWAWTRLVDRRRIAVIDAVGVDHTRPIGSGDAYRRFEAMGVRPADELRQMLREYRLNHWPHRLHRRQMKYGTARTRAIDRHGNLTTAGPPWWKTLARTA</sequence>
<dbReference type="EMBL" id="JAMXLR010000024">
    <property type="protein sequence ID" value="MCO6043581.1"/>
    <property type="molecule type" value="Genomic_DNA"/>
</dbReference>